<dbReference type="OrthoDB" id="2324990at2759"/>
<evidence type="ECO:0000313" key="3">
    <source>
        <dbReference type="Proteomes" id="UP000726737"/>
    </source>
</evidence>
<sequence>MKPLLYATFKGAKRSMIDTRETARRLGISLASASWIYSDCKENMSFNKRRYPRKILAGTVEYFKVNMIHGTLRTAVEDRNTANRILLDAMSVSAIRRRGLKEAGSKAKRRVKRPALKKRAH</sequence>
<dbReference type="Proteomes" id="UP000726737">
    <property type="component" value="Unassembled WGS sequence"/>
</dbReference>
<dbReference type="AlphaFoldDB" id="A0A9P6PQX1"/>
<evidence type="ECO:0000313" key="2">
    <source>
        <dbReference type="EMBL" id="KAG0251565.1"/>
    </source>
</evidence>
<proteinExistence type="predicted"/>
<organism evidence="2 3">
    <name type="scientific">Mortierella polycephala</name>
    <dbReference type="NCBI Taxonomy" id="41804"/>
    <lineage>
        <taxon>Eukaryota</taxon>
        <taxon>Fungi</taxon>
        <taxon>Fungi incertae sedis</taxon>
        <taxon>Mucoromycota</taxon>
        <taxon>Mortierellomycotina</taxon>
        <taxon>Mortierellomycetes</taxon>
        <taxon>Mortierellales</taxon>
        <taxon>Mortierellaceae</taxon>
        <taxon>Mortierella</taxon>
    </lineage>
</organism>
<dbReference type="EMBL" id="JAAAJA010000584">
    <property type="protein sequence ID" value="KAG0251565.1"/>
    <property type="molecule type" value="Genomic_DNA"/>
</dbReference>
<accession>A0A9P6PQX1</accession>
<gene>
    <name evidence="2" type="ORF">BG011_007521</name>
</gene>
<feature type="region of interest" description="Disordered" evidence="1">
    <location>
        <begin position="100"/>
        <end position="121"/>
    </location>
</feature>
<comment type="caution">
    <text evidence="2">The sequence shown here is derived from an EMBL/GenBank/DDBJ whole genome shotgun (WGS) entry which is preliminary data.</text>
</comment>
<name>A0A9P6PQX1_9FUNG</name>
<protein>
    <submittedName>
        <fullName evidence="2">Uncharacterized protein</fullName>
    </submittedName>
</protein>
<keyword evidence="3" id="KW-1185">Reference proteome</keyword>
<reference evidence="2" key="1">
    <citation type="journal article" date="2020" name="Fungal Divers.">
        <title>Resolving the Mortierellaceae phylogeny through synthesis of multi-gene phylogenetics and phylogenomics.</title>
        <authorList>
            <person name="Vandepol N."/>
            <person name="Liber J."/>
            <person name="Desiro A."/>
            <person name="Na H."/>
            <person name="Kennedy M."/>
            <person name="Barry K."/>
            <person name="Grigoriev I.V."/>
            <person name="Miller A.N."/>
            <person name="O'Donnell K."/>
            <person name="Stajich J.E."/>
            <person name="Bonito G."/>
        </authorList>
    </citation>
    <scope>NUCLEOTIDE SEQUENCE</scope>
    <source>
        <strain evidence="2">KOD948</strain>
    </source>
</reference>
<feature type="compositionally biased region" description="Basic residues" evidence="1">
    <location>
        <begin position="106"/>
        <end position="121"/>
    </location>
</feature>
<evidence type="ECO:0000256" key="1">
    <source>
        <dbReference type="SAM" id="MobiDB-lite"/>
    </source>
</evidence>